<dbReference type="GO" id="GO:0016787">
    <property type="term" value="F:hydrolase activity"/>
    <property type="evidence" value="ECO:0007669"/>
    <property type="project" value="UniProtKB-KW"/>
</dbReference>
<evidence type="ECO:0000313" key="14">
    <source>
        <dbReference type="EMBL" id="RXN30023.1"/>
    </source>
</evidence>
<dbReference type="PANTHER" id="PTHR23320:SF128">
    <property type="entry name" value="MEMBRANE-SPANNING 4-DOMAINS SUBFAMILY A MEMBER 4A"/>
    <property type="match status" value="1"/>
</dbReference>
<evidence type="ECO:0000256" key="3">
    <source>
        <dbReference type="ARBA" id="ARBA00022679"/>
    </source>
</evidence>
<evidence type="ECO:0000313" key="16">
    <source>
        <dbReference type="Proteomes" id="UP000290572"/>
    </source>
</evidence>
<dbReference type="GO" id="GO:0003964">
    <property type="term" value="F:RNA-directed DNA polymerase activity"/>
    <property type="evidence" value="ECO:0007669"/>
    <property type="project" value="UniProtKB-KW"/>
</dbReference>
<feature type="transmembrane region" description="Helical" evidence="12">
    <location>
        <begin position="218"/>
        <end position="235"/>
    </location>
</feature>
<dbReference type="STRING" id="84645.A0A498NBW0"/>
<organism evidence="14 16">
    <name type="scientific">Labeo rohita</name>
    <name type="common">Indian major carp</name>
    <name type="synonym">Cyprinus rohita</name>
    <dbReference type="NCBI Taxonomy" id="84645"/>
    <lineage>
        <taxon>Eukaryota</taxon>
        <taxon>Metazoa</taxon>
        <taxon>Chordata</taxon>
        <taxon>Craniata</taxon>
        <taxon>Vertebrata</taxon>
        <taxon>Euteleostomi</taxon>
        <taxon>Actinopterygii</taxon>
        <taxon>Neopterygii</taxon>
        <taxon>Teleostei</taxon>
        <taxon>Ostariophysi</taxon>
        <taxon>Cypriniformes</taxon>
        <taxon>Cyprinidae</taxon>
        <taxon>Labeoninae</taxon>
        <taxon>Labeonini</taxon>
        <taxon>Labeo</taxon>
    </lineage>
</organism>
<dbReference type="GO" id="GO:0004519">
    <property type="term" value="F:endonuclease activity"/>
    <property type="evidence" value="ECO:0007669"/>
    <property type="project" value="UniProtKB-KW"/>
</dbReference>
<keyword evidence="6" id="KW-0540">Nuclease</keyword>
<evidence type="ECO:0000259" key="13">
    <source>
        <dbReference type="Pfam" id="PF17917"/>
    </source>
</evidence>
<evidence type="ECO:0000256" key="8">
    <source>
        <dbReference type="ARBA" id="ARBA00022801"/>
    </source>
</evidence>
<evidence type="ECO:0000313" key="15">
    <source>
        <dbReference type="EMBL" id="RXN35910.1"/>
    </source>
</evidence>
<keyword evidence="4 12" id="KW-0812">Transmembrane</keyword>
<evidence type="ECO:0000256" key="1">
    <source>
        <dbReference type="ARBA" id="ARBA00004141"/>
    </source>
</evidence>
<evidence type="ECO:0000256" key="4">
    <source>
        <dbReference type="ARBA" id="ARBA00022692"/>
    </source>
</evidence>
<evidence type="ECO:0000256" key="12">
    <source>
        <dbReference type="SAM" id="Phobius"/>
    </source>
</evidence>
<dbReference type="EMBL" id="QBIY01010116">
    <property type="protein sequence ID" value="RXN35910.1"/>
    <property type="molecule type" value="Genomic_DNA"/>
</dbReference>
<comment type="subcellular location">
    <subcellularLocation>
        <location evidence="1">Membrane</location>
        <topology evidence="1">Multi-pass membrane protein</topology>
    </subcellularLocation>
</comment>
<evidence type="ECO:0000256" key="2">
    <source>
        <dbReference type="ARBA" id="ARBA00009565"/>
    </source>
</evidence>
<keyword evidence="9" id="KW-0695">RNA-directed DNA polymerase</keyword>
<dbReference type="InterPro" id="IPR043502">
    <property type="entry name" value="DNA/RNA_pol_sf"/>
</dbReference>
<dbReference type="EMBL" id="QBIY01011660">
    <property type="protein sequence ID" value="RXN30023.1"/>
    <property type="molecule type" value="Genomic_DNA"/>
</dbReference>
<keyword evidence="8" id="KW-0378">Hydrolase</keyword>
<dbReference type="SUPFAM" id="SSF56672">
    <property type="entry name" value="DNA/RNA polymerases"/>
    <property type="match status" value="1"/>
</dbReference>
<dbReference type="InterPro" id="IPR030417">
    <property type="entry name" value="MS4A"/>
</dbReference>
<keyword evidence="10 12" id="KW-1133">Transmembrane helix</keyword>
<dbReference type="Pfam" id="PF17917">
    <property type="entry name" value="RT_RNaseH"/>
    <property type="match status" value="1"/>
</dbReference>
<dbReference type="Pfam" id="PF04103">
    <property type="entry name" value="CD20"/>
    <property type="match status" value="1"/>
</dbReference>
<proteinExistence type="inferred from homology"/>
<dbReference type="InterPro" id="IPR041373">
    <property type="entry name" value="RT_RNaseH"/>
</dbReference>
<gene>
    <name evidence="15" type="ORF">ROHU_003411</name>
    <name evidence="14" type="ORF">ROHU_018077</name>
</gene>
<dbReference type="GO" id="GO:0016020">
    <property type="term" value="C:membrane"/>
    <property type="evidence" value="ECO:0007669"/>
    <property type="project" value="UniProtKB-SubCell"/>
</dbReference>
<feature type="domain" description="Reverse transcriptase RNase H-like" evidence="13">
    <location>
        <begin position="2"/>
        <end position="36"/>
    </location>
</feature>
<comment type="caution">
    <text evidence="14">The sequence shown here is derived from an EMBL/GenBank/DDBJ whole genome shotgun (WGS) entry which is preliminary data.</text>
</comment>
<evidence type="ECO:0000256" key="11">
    <source>
        <dbReference type="ARBA" id="ARBA00023136"/>
    </source>
</evidence>
<name>A0A498NBW0_LABRO</name>
<evidence type="ECO:0000256" key="7">
    <source>
        <dbReference type="ARBA" id="ARBA00022759"/>
    </source>
</evidence>
<evidence type="ECO:0000256" key="9">
    <source>
        <dbReference type="ARBA" id="ARBA00022918"/>
    </source>
</evidence>
<evidence type="ECO:0000256" key="10">
    <source>
        <dbReference type="ARBA" id="ARBA00022989"/>
    </source>
</evidence>
<dbReference type="PANTHER" id="PTHR23320">
    <property type="entry name" value="MEMBRANE-SPANNING 4-DOMAINS SUBFAMILY A MS4A -RELATED"/>
    <property type="match status" value="1"/>
</dbReference>
<keyword evidence="3" id="KW-0808">Transferase</keyword>
<keyword evidence="5" id="KW-0548">Nucleotidyltransferase</keyword>
<keyword evidence="11 12" id="KW-0472">Membrane</keyword>
<keyword evidence="16" id="KW-1185">Reference proteome</keyword>
<accession>A0A498NBW0</accession>
<evidence type="ECO:0000256" key="6">
    <source>
        <dbReference type="ARBA" id="ARBA00022722"/>
    </source>
</evidence>
<feature type="transmembrane region" description="Helical" evidence="12">
    <location>
        <begin position="188"/>
        <end position="206"/>
    </location>
</feature>
<feature type="transmembrane region" description="Helical" evidence="12">
    <location>
        <begin position="255"/>
        <end position="274"/>
    </location>
</feature>
<protein>
    <submittedName>
        <fullName evidence="14">Membrane-spanning 4-domains subfamily A member 4A-like protein</fullName>
    </submittedName>
</protein>
<dbReference type="AlphaFoldDB" id="A0A498NBW0"/>
<reference evidence="14 16" key="1">
    <citation type="submission" date="2018-03" db="EMBL/GenBank/DDBJ databases">
        <title>Draft genome sequence of Rohu Carp (Labeo rohita).</title>
        <authorList>
            <person name="Das P."/>
            <person name="Kushwaha B."/>
            <person name="Joshi C.G."/>
            <person name="Kumar D."/>
            <person name="Nagpure N.S."/>
            <person name="Sahoo L."/>
            <person name="Das S.P."/>
            <person name="Bit A."/>
            <person name="Patnaik S."/>
            <person name="Meher P.K."/>
            <person name="Jayasankar P."/>
            <person name="Koringa P.G."/>
            <person name="Patel N.V."/>
            <person name="Hinsu A.T."/>
            <person name="Kumar R."/>
            <person name="Pandey M."/>
            <person name="Agarwal S."/>
            <person name="Srivastava S."/>
            <person name="Singh M."/>
            <person name="Iquebal M.A."/>
            <person name="Jaiswal S."/>
            <person name="Angadi U.B."/>
            <person name="Kumar N."/>
            <person name="Raza M."/>
            <person name="Shah T.M."/>
            <person name="Rai A."/>
            <person name="Jena J.K."/>
        </authorList>
    </citation>
    <scope>NUCLEOTIDE SEQUENCE [LARGE SCALE GENOMIC DNA]</scope>
    <source>
        <strain evidence="14">DASCIFA01</strain>
        <tissue evidence="14">Testis</tissue>
    </source>
</reference>
<feature type="transmembrane region" description="Helical" evidence="12">
    <location>
        <begin position="294"/>
        <end position="320"/>
    </location>
</feature>
<sequence>MAVGAVLVQDRDEREHVVAYASQALNSTQKRWSTFDYHRPLLALRKMSIDDDPTGRRARWILELDPLNWVIVHKDGHQHKNADALSRRPEEFDMDVVEGSVKSALQVNVMHSEAAHDHQKLYHDVGLRHRPYDVGAMVWLHNTVENRRKLAPHWKGPYKIVQVMDSCGELGLTYQIVNPFDAGERAQTVQIMIGVLTLLIGIASAINGPSAFVISGIPYWGSLFYIIAGALSVAAENNINSPSNLCRVNASLVMNIFSAITAGIAISFLSLDLVTCPGGYYHYHFRILRDCETLFIGITGVLLLFAVIEFIISICVSAFACNANACACCCPP</sequence>
<comment type="similarity">
    <text evidence="2">Belongs to the MS4A family.</text>
</comment>
<dbReference type="Proteomes" id="UP000290572">
    <property type="component" value="Unassembled WGS sequence"/>
</dbReference>
<keyword evidence="7" id="KW-0255">Endonuclease</keyword>
<dbReference type="InterPro" id="IPR007237">
    <property type="entry name" value="CD20-like"/>
</dbReference>
<evidence type="ECO:0000256" key="5">
    <source>
        <dbReference type="ARBA" id="ARBA00022695"/>
    </source>
</evidence>